<dbReference type="PROSITE" id="PS50075">
    <property type="entry name" value="CARRIER"/>
    <property type="match status" value="1"/>
</dbReference>
<keyword evidence="1" id="KW-0596">Phosphopantetheine</keyword>
<dbReference type="AlphaFoldDB" id="U3AUG7"/>
<dbReference type="EMBL" id="BATL01000073">
    <property type="protein sequence ID" value="GAD77395.1"/>
    <property type="molecule type" value="Genomic_DNA"/>
</dbReference>
<dbReference type="STRING" id="1219077.VAZ01S_073_00280"/>
<dbReference type="RefSeq" id="WP_021711134.1">
    <property type="nucleotide sequence ID" value="NZ_BAOB01000101.1"/>
</dbReference>
<dbReference type="GO" id="GO:0031177">
    <property type="term" value="F:phosphopantetheine binding"/>
    <property type="evidence" value="ECO:0007669"/>
    <property type="project" value="InterPro"/>
</dbReference>
<feature type="domain" description="Carrier" evidence="3">
    <location>
        <begin position="1"/>
        <end position="81"/>
    </location>
</feature>
<evidence type="ECO:0000256" key="1">
    <source>
        <dbReference type="ARBA" id="ARBA00022450"/>
    </source>
</evidence>
<organism evidence="4 5">
    <name type="scientific">Vibrio azureus NBRC 104587</name>
    <dbReference type="NCBI Taxonomy" id="1219077"/>
    <lineage>
        <taxon>Bacteria</taxon>
        <taxon>Pseudomonadati</taxon>
        <taxon>Pseudomonadota</taxon>
        <taxon>Gammaproteobacteria</taxon>
        <taxon>Vibrionales</taxon>
        <taxon>Vibrionaceae</taxon>
        <taxon>Vibrio</taxon>
    </lineage>
</organism>
<dbReference type="SMART" id="SM00823">
    <property type="entry name" value="PKS_PP"/>
    <property type="match status" value="1"/>
</dbReference>
<accession>U3AUG7</accession>
<evidence type="ECO:0000259" key="3">
    <source>
        <dbReference type="PROSITE" id="PS50075"/>
    </source>
</evidence>
<dbReference type="InterPro" id="IPR020806">
    <property type="entry name" value="PKS_PP-bd"/>
</dbReference>
<dbReference type="SUPFAM" id="SSF47336">
    <property type="entry name" value="ACP-like"/>
    <property type="match status" value="1"/>
</dbReference>
<dbReference type="SMART" id="SM01294">
    <property type="entry name" value="PKS_PP_betabranch"/>
    <property type="match status" value="1"/>
</dbReference>
<proteinExistence type="predicted"/>
<dbReference type="InterPro" id="IPR036736">
    <property type="entry name" value="ACP-like_sf"/>
</dbReference>
<keyword evidence="2" id="KW-0597">Phosphoprotein</keyword>
<dbReference type="InterPro" id="IPR009081">
    <property type="entry name" value="PP-bd_ACP"/>
</dbReference>
<dbReference type="Gene3D" id="1.10.1200.10">
    <property type="entry name" value="ACP-like"/>
    <property type="match status" value="1"/>
</dbReference>
<gene>
    <name evidence="4" type="ORF">VAZ01S_073_00280</name>
</gene>
<reference evidence="4 5" key="1">
    <citation type="submission" date="2013-09" db="EMBL/GenBank/DDBJ databases">
        <title>Whole genome shotgun sequence of Vibrio azureus NBRC 104587.</title>
        <authorList>
            <person name="Isaki S."/>
            <person name="Hosoyama A."/>
            <person name="Numata M."/>
            <person name="Hashimoto M."/>
            <person name="Hosoyama Y."/>
            <person name="Tsuchikane K."/>
            <person name="Noguchi M."/>
            <person name="Hirakata S."/>
            <person name="Ichikawa N."/>
            <person name="Ohji S."/>
            <person name="Yamazoe A."/>
            <person name="Fujita N."/>
        </authorList>
    </citation>
    <scope>NUCLEOTIDE SEQUENCE [LARGE SCALE GENOMIC DNA]</scope>
    <source>
        <strain evidence="4 5">NBRC 104587</strain>
    </source>
</reference>
<evidence type="ECO:0000313" key="4">
    <source>
        <dbReference type="EMBL" id="GAD77395.1"/>
    </source>
</evidence>
<dbReference type="Pfam" id="PF00550">
    <property type="entry name" value="PP-binding"/>
    <property type="match status" value="1"/>
</dbReference>
<comment type="caution">
    <text evidence="4">The sequence shown here is derived from an EMBL/GenBank/DDBJ whole genome shotgun (WGS) entry which is preliminary data.</text>
</comment>
<evidence type="ECO:0000256" key="2">
    <source>
        <dbReference type="ARBA" id="ARBA00022553"/>
    </source>
</evidence>
<keyword evidence="5" id="KW-1185">Reference proteome</keyword>
<evidence type="ECO:0000313" key="5">
    <source>
        <dbReference type="Proteomes" id="UP000016567"/>
    </source>
</evidence>
<sequence length="83" mass="9336">MQLITQSKMEAWLLEYLMPTFHQNNLSPNVNTSFDALGLDSMTRVQLVTALEDELGVELDPVLGFEYPTIASLCKQVESMQEA</sequence>
<dbReference type="Proteomes" id="UP000016567">
    <property type="component" value="Unassembled WGS sequence"/>
</dbReference>
<dbReference type="OrthoDB" id="9023404at2"/>
<protein>
    <recommendedName>
        <fullName evidence="3">Carrier domain-containing protein</fullName>
    </recommendedName>
</protein>
<name>U3AUG7_9VIBR</name>